<protein>
    <submittedName>
        <fullName evidence="2">Nuclear transport factor 2 family protein</fullName>
    </submittedName>
</protein>
<dbReference type="Pfam" id="PF12680">
    <property type="entry name" value="SnoaL_2"/>
    <property type="match status" value="1"/>
</dbReference>
<dbReference type="Proteomes" id="UP001165368">
    <property type="component" value="Unassembled WGS sequence"/>
</dbReference>
<dbReference type="PANTHER" id="PTHR41252">
    <property type="entry name" value="BLR2505 PROTEIN"/>
    <property type="match status" value="1"/>
</dbReference>
<evidence type="ECO:0000313" key="3">
    <source>
        <dbReference type="Proteomes" id="UP001165368"/>
    </source>
</evidence>
<proteinExistence type="predicted"/>
<evidence type="ECO:0000259" key="1">
    <source>
        <dbReference type="Pfam" id="PF12680"/>
    </source>
</evidence>
<accession>A0ABS9LDN4</accession>
<name>A0ABS9LDN4_9MICC</name>
<comment type="caution">
    <text evidence="2">The sequence shown here is derived from an EMBL/GenBank/DDBJ whole genome shotgun (WGS) entry which is preliminary data.</text>
</comment>
<dbReference type="InterPro" id="IPR037401">
    <property type="entry name" value="SnoaL-like"/>
</dbReference>
<dbReference type="SUPFAM" id="SSF54427">
    <property type="entry name" value="NTF2-like"/>
    <property type="match status" value="1"/>
</dbReference>
<dbReference type="InterPro" id="IPR032710">
    <property type="entry name" value="NTF2-like_dom_sf"/>
</dbReference>
<dbReference type="RefSeq" id="WP_237827215.1">
    <property type="nucleotide sequence ID" value="NZ_JAKLTQ010000032.1"/>
</dbReference>
<feature type="domain" description="SnoaL-like" evidence="1">
    <location>
        <begin position="12"/>
        <end position="121"/>
    </location>
</feature>
<keyword evidence="3" id="KW-1185">Reference proteome</keyword>
<gene>
    <name evidence="2" type="ORF">LVY72_23235</name>
</gene>
<dbReference type="PANTHER" id="PTHR41252:SF1">
    <property type="entry name" value="BLR2505 PROTEIN"/>
    <property type="match status" value="1"/>
</dbReference>
<evidence type="ECO:0000313" key="2">
    <source>
        <dbReference type="EMBL" id="MCG2624807.1"/>
    </source>
</evidence>
<dbReference type="Gene3D" id="3.10.450.50">
    <property type="match status" value="1"/>
</dbReference>
<dbReference type="EMBL" id="JAKLTQ010000032">
    <property type="protein sequence ID" value="MCG2624807.1"/>
    <property type="molecule type" value="Genomic_DNA"/>
</dbReference>
<sequence>MPAAAGAQSGTVRAFWDAQAAGDAAAARAVLAEDLEWTVAGRHSGLARTYRGREAFFGELIATLSATFEPGSAVMDIRGIYEDTARSTVVTHLRETARTRTGLEFDNEIVTIMTVEDGRITACREFMDLHEVRRTFGGDTADPHQM</sequence>
<organism evidence="2 3">
    <name type="scientific">Arthrobacter hankyongi</name>
    <dbReference type="NCBI Taxonomy" id="2904801"/>
    <lineage>
        <taxon>Bacteria</taxon>
        <taxon>Bacillati</taxon>
        <taxon>Actinomycetota</taxon>
        <taxon>Actinomycetes</taxon>
        <taxon>Micrococcales</taxon>
        <taxon>Micrococcaceae</taxon>
        <taxon>Arthrobacter</taxon>
    </lineage>
</organism>
<reference evidence="2" key="1">
    <citation type="submission" date="2022-01" db="EMBL/GenBank/DDBJ databases">
        <authorList>
            <person name="Jo J.-H."/>
            <person name="Im W.-T."/>
        </authorList>
    </citation>
    <scope>NUCLEOTIDE SEQUENCE</scope>
    <source>
        <strain evidence="2">I2-34</strain>
    </source>
</reference>